<protein>
    <recommendedName>
        <fullName evidence="4">CCHC-type domain-containing protein</fullName>
    </recommendedName>
</protein>
<feature type="compositionally biased region" description="Low complexity" evidence="3">
    <location>
        <begin position="251"/>
        <end position="261"/>
    </location>
</feature>
<feature type="compositionally biased region" description="Low complexity" evidence="3">
    <location>
        <begin position="308"/>
        <end position="322"/>
    </location>
</feature>
<dbReference type="Proteomes" id="UP001549921">
    <property type="component" value="Unassembled WGS sequence"/>
</dbReference>
<evidence type="ECO:0000256" key="2">
    <source>
        <dbReference type="SAM" id="Coils"/>
    </source>
</evidence>
<evidence type="ECO:0000313" key="6">
    <source>
        <dbReference type="Proteomes" id="UP001549921"/>
    </source>
</evidence>
<reference evidence="5 6" key="1">
    <citation type="submission" date="2024-06" db="EMBL/GenBank/DDBJ databases">
        <title>A chromosome-level genome assembly of beet webworm, Loxostege sticticalis.</title>
        <authorList>
            <person name="Zhang Y."/>
        </authorList>
    </citation>
    <scope>NUCLEOTIDE SEQUENCE [LARGE SCALE GENOMIC DNA]</scope>
    <source>
        <strain evidence="5">AQ028</strain>
        <tissue evidence="5">Male pupae</tissue>
    </source>
</reference>
<feature type="coiled-coil region" evidence="2">
    <location>
        <begin position="173"/>
        <end position="200"/>
    </location>
</feature>
<name>A0ABD0S798_LOXSC</name>
<feature type="domain" description="CCHC-type" evidence="4">
    <location>
        <begin position="562"/>
        <end position="576"/>
    </location>
</feature>
<dbReference type="PROSITE" id="PS50158">
    <property type="entry name" value="ZF_CCHC"/>
    <property type="match status" value="1"/>
</dbReference>
<comment type="caution">
    <text evidence="5">The sequence shown here is derived from an EMBL/GenBank/DDBJ whole genome shotgun (WGS) entry which is preliminary data.</text>
</comment>
<feature type="compositionally biased region" description="Low complexity" evidence="3">
    <location>
        <begin position="8"/>
        <end position="21"/>
    </location>
</feature>
<evidence type="ECO:0000256" key="1">
    <source>
        <dbReference type="PROSITE-ProRule" id="PRU00047"/>
    </source>
</evidence>
<organism evidence="5 6">
    <name type="scientific">Loxostege sticticalis</name>
    <name type="common">Beet webworm moth</name>
    <dbReference type="NCBI Taxonomy" id="481309"/>
    <lineage>
        <taxon>Eukaryota</taxon>
        <taxon>Metazoa</taxon>
        <taxon>Ecdysozoa</taxon>
        <taxon>Arthropoda</taxon>
        <taxon>Hexapoda</taxon>
        <taxon>Insecta</taxon>
        <taxon>Pterygota</taxon>
        <taxon>Neoptera</taxon>
        <taxon>Endopterygota</taxon>
        <taxon>Lepidoptera</taxon>
        <taxon>Glossata</taxon>
        <taxon>Ditrysia</taxon>
        <taxon>Pyraloidea</taxon>
        <taxon>Crambidae</taxon>
        <taxon>Pyraustinae</taxon>
        <taxon>Loxostege</taxon>
    </lineage>
</organism>
<evidence type="ECO:0000313" key="5">
    <source>
        <dbReference type="EMBL" id="KAL0809902.1"/>
    </source>
</evidence>
<evidence type="ECO:0000256" key="3">
    <source>
        <dbReference type="SAM" id="MobiDB-lite"/>
    </source>
</evidence>
<feature type="compositionally biased region" description="Polar residues" evidence="3">
    <location>
        <begin position="374"/>
        <end position="385"/>
    </location>
</feature>
<feature type="compositionally biased region" description="Basic and acidic residues" evidence="3">
    <location>
        <begin position="334"/>
        <end position="343"/>
    </location>
</feature>
<sequence length="608" mass="64901">MEDEAADSDSAASAISLSSRSRSSHEALNQSPSRKRTREVLEGKASKATYSCAGVKSRGRGRPITTGARAERLLQKEAAKQARRNARDEEVLQEMMEWSHKMTVAKSRAEFSSREQTTAEMVQTIRTSCNVIYTAVSKSGHLQGPIQKVMKQALSTIAGVVETLVTRSDSEEIRRLSAQNESLKFQVEEMRKEILALKVERNVTAVPVEATLAPLTPPVAKEAPTPDAGLEQMAVDSLPGPSKNKKKKKPAPTAAAPKAPAESIASGKAPSKRMPRQAAAPKAAPKDAPKAATPAEVQAAGRPVAPVPSSGTSTTPTPGPSGTRRDLRRKGAKARREPAHPEPRPLPPPPTSMNEGWTTVVKRGKKKVSDKEPQVSTGAKQSSRTAAPKLRLPRSTAVLLTLQPGAQENGANFESLIRDAKARIDIASLGIEAVKFKPAKTGGKLLEIPGASSGDKADAFAAKLREVLPADQVRVSRPTVTADVRVSGLDDSVTKVEVADAVLKATGCSADAVRVGEIRQTYTGGATIVRVPVAVAKTLAKGRLLVGWVSAQVKVLARKPLKCYRCLEAGHVSAQCTCETDRRVGRRQTKRDAPGRSLLSLWQNISRI</sequence>
<evidence type="ECO:0000259" key="4">
    <source>
        <dbReference type="PROSITE" id="PS50158"/>
    </source>
</evidence>
<gene>
    <name evidence="5" type="ORF">ABMA28_011379</name>
</gene>
<dbReference type="EMBL" id="JBEDNZ010000028">
    <property type="protein sequence ID" value="KAL0809902.1"/>
    <property type="molecule type" value="Genomic_DNA"/>
</dbReference>
<accession>A0ABD0S798</accession>
<dbReference type="GO" id="GO:0008270">
    <property type="term" value="F:zinc ion binding"/>
    <property type="evidence" value="ECO:0007669"/>
    <property type="project" value="UniProtKB-KW"/>
</dbReference>
<keyword evidence="1" id="KW-0863">Zinc-finger</keyword>
<feature type="region of interest" description="Disordered" evidence="3">
    <location>
        <begin position="232"/>
        <end position="388"/>
    </location>
</feature>
<keyword evidence="1" id="KW-0479">Metal-binding</keyword>
<dbReference type="InterPro" id="IPR001878">
    <property type="entry name" value="Znf_CCHC"/>
</dbReference>
<dbReference type="AlphaFoldDB" id="A0ABD0S798"/>
<proteinExistence type="predicted"/>
<keyword evidence="2" id="KW-0175">Coiled coil</keyword>
<keyword evidence="1" id="KW-0862">Zinc</keyword>
<feature type="region of interest" description="Disordered" evidence="3">
    <location>
        <begin position="1"/>
        <end position="63"/>
    </location>
</feature>